<proteinExistence type="predicted"/>
<gene>
    <name evidence="1" type="ORF">D5018_21205</name>
</gene>
<organism evidence="1 2">
    <name type="scientific">Parashewanella curva</name>
    <dbReference type="NCBI Taxonomy" id="2338552"/>
    <lineage>
        <taxon>Bacteria</taxon>
        <taxon>Pseudomonadati</taxon>
        <taxon>Pseudomonadota</taxon>
        <taxon>Gammaproteobacteria</taxon>
        <taxon>Alteromonadales</taxon>
        <taxon>Shewanellaceae</taxon>
        <taxon>Parashewanella</taxon>
    </lineage>
</organism>
<keyword evidence="2" id="KW-1185">Reference proteome</keyword>
<dbReference type="AlphaFoldDB" id="A0A3L8PUI2"/>
<evidence type="ECO:0000313" key="2">
    <source>
        <dbReference type="Proteomes" id="UP000281474"/>
    </source>
</evidence>
<comment type="caution">
    <text evidence="1">The sequence shown here is derived from an EMBL/GenBank/DDBJ whole genome shotgun (WGS) entry which is preliminary data.</text>
</comment>
<reference evidence="1 2" key="1">
    <citation type="submission" date="2018-09" db="EMBL/GenBank/DDBJ databases">
        <title>Phylogeny of the Shewanellaceae, and recommendation for two new genera, Pseudoshewanella and Parashewanella.</title>
        <authorList>
            <person name="Wang G."/>
        </authorList>
    </citation>
    <scope>NUCLEOTIDE SEQUENCE [LARGE SCALE GENOMIC DNA]</scope>
    <source>
        <strain evidence="1 2">C51</strain>
    </source>
</reference>
<evidence type="ECO:0000313" key="1">
    <source>
        <dbReference type="EMBL" id="RLV57692.1"/>
    </source>
</evidence>
<sequence length="144" mass="16467">MKENKVMALMEISINVLDSLIQAYDNKALSNSVLTEASHRIREHMESNQTVTDDLMKEVTMDQNSLLKLSGSFAHQTNLIIMVLQQVNDDTMVEVAINLARERMLQFFQLIKKDNQGIIPTKKLRDIESRYQLSDKQANGKKDA</sequence>
<name>A0A3L8PUI2_9GAMM</name>
<accession>A0A3L8PUI2</accession>
<dbReference type="Proteomes" id="UP000281474">
    <property type="component" value="Unassembled WGS sequence"/>
</dbReference>
<dbReference type="EMBL" id="QZEI01000177">
    <property type="protein sequence ID" value="RLV57692.1"/>
    <property type="molecule type" value="Genomic_DNA"/>
</dbReference>
<protein>
    <submittedName>
        <fullName evidence="1">Uncharacterized protein</fullName>
    </submittedName>
</protein>
<dbReference type="RefSeq" id="WP_121840955.1">
    <property type="nucleotide sequence ID" value="NZ_ML014926.1"/>
</dbReference>